<dbReference type="Pfam" id="PF03480">
    <property type="entry name" value="DctP"/>
    <property type="match status" value="1"/>
</dbReference>
<dbReference type="AlphaFoldDB" id="A0A7W6RZK9"/>
<dbReference type="PANTHER" id="PTHR33376">
    <property type="match status" value="1"/>
</dbReference>
<gene>
    <name evidence="2" type="ORF">GGD88_001886</name>
</gene>
<protein>
    <submittedName>
        <fullName evidence="2">TRAP-type C4-dicarboxylate transport system substrate-binding protein</fullName>
    </submittedName>
</protein>
<keyword evidence="1" id="KW-0732">Signal</keyword>
<dbReference type="NCBIfam" id="NF037995">
    <property type="entry name" value="TRAP_S1"/>
    <property type="match status" value="1"/>
</dbReference>
<dbReference type="PANTHER" id="PTHR33376:SF15">
    <property type="entry name" value="BLL6794 PROTEIN"/>
    <property type="match status" value="1"/>
</dbReference>
<proteinExistence type="predicted"/>
<sequence>MTPSRQAAAAAVIRTAAIAVAALSLVALAPLGRAGSAAAQEVTLTVHHFLSAKAVTQAEFLEPWAARLEEASEGRLAFEFFPSMAMGGAPPELYQQARDGVADIIWTVLGYTPGVFPRASVFNLPSVHGGSATVTNLAIRDLMDSGALAADFADVHPLLVHVHSGQALHTTAVPVRTIDDVRGLKLRVPSRSGTWMIEAMGAEPVSMPVPELPQALSRGVLDGAFIPFEVARPLRVIDIACCHTELAGGQRFGTTTFLLAMNKDRYESLPDDLRAILDAHTGPDFAREAGRIWDTVEPQVMDMARQRGNEIIRLSPAASAPFLEAFQVAEDRWLAEAAERGLDGAAVLAAAKAAVARHADEAPE</sequence>
<dbReference type="CDD" id="cd13665">
    <property type="entry name" value="PBP2_TRAP_Dctp3_4"/>
    <property type="match status" value="1"/>
</dbReference>
<evidence type="ECO:0000256" key="1">
    <source>
        <dbReference type="ARBA" id="ARBA00022729"/>
    </source>
</evidence>
<dbReference type="RefSeq" id="WP_184434608.1">
    <property type="nucleotide sequence ID" value="NZ_JACIGI010000013.1"/>
</dbReference>
<dbReference type="InterPro" id="IPR038404">
    <property type="entry name" value="TRAP_DctP_sf"/>
</dbReference>
<dbReference type="Proteomes" id="UP000555728">
    <property type="component" value="Unassembled WGS sequence"/>
</dbReference>
<comment type="caution">
    <text evidence="2">The sequence shown here is derived from an EMBL/GenBank/DDBJ whole genome shotgun (WGS) entry which is preliminary data.</text>
</comment>
<accession>A0A7W6RZK9</accession>
<dbReference type="InterPro" id="IPR018389">
    <property type="entry name" value="DctP_fam"/>
</dbReference>
<dbReference type="GO" id="GO:0055085">
    <property type="term" value="P:transmembrane transport"/>
    <property type="evidence" value="ECO:0007669"/>
    <property type="project" value="InterPro"/>
</dbReference>
<organism evidence="2 3">
    <name type="scientific">Roseospira goensis</name>
    <dbReference type="NCBI Taxonomy" id="391922"/>
    <lineage>
        <taxon>Bacteria</taxon>
        <taxon>Pseudomonadati</taxon>
        <taxon>Pseudomonadota</taxon>
        <taxon>Alphaproteobacteria</taxon>
        <taxon>Rhodospirillales</taxon>
        <taxon>Rhodospirillaceae</taxon>
        <taxon>Roseospira</taxon>
    </lineage>
</organism>
<evidence type="ECO:0000313" key="3">
    <source>
        <dbReference type="Proteomes" id="UP000555728"/>
    </source>
</evidence>
<evidence type="ECO:0000313" key="2">
    <source>
        <dbReference type="EMBL" id="MBB4286159.1"/>
    </source>
</evidence>
<dbReference type="EMBL" id="JACIGI010000013">
    <property type="protein sequence ID" value="MBB4286159.1"/>
    <property type="molecule type" value="Genomic_DNA"/>
</dbReference>
<keyword evidence="3" id="KW-1185">Reference proteome</keyword>
<dbReference type="Gene3D" id="3.40.190.170">
    <property type="entry name" value="Bacterial extracellular solute-binding protein, family 7"/>
    <property type="match status" value="1"/>
</dbReference>
<name>A0A7W6RZK9_9PROT</name>
<reference evidence="2 3" key="1">
    <citation type="submission" date="2020-08" db="EMBL/GenBank/DDBJ databases">
        <title>Genome sequencing of Purple Non-Sulfur Bacteria from various extreme environments.</title>
        <authorList>
            <person name="Mayer M."/>
        </authorList>
    </citation>
    <scope>NUCLEOTIDE SEQUENCE [LARGE SCALE GENOMIC DNA]</scope>
    <source>
        <strain evidence="2 3">JA135</strain>
    </source>
</reference>